<dbReference type="PANTHER" id="PTHR43798">
    <property type="entry name" value="MONOACYLGLYCEROL LIPASE"/>
    <property type="match status" value="1"/>
</dbReference>
<dbReference type="SUPFAM" id="SSF53474">
    <property type="entry name" value="alpha/beta-Hydrolases"/>
    <property type="match status" value="1"/>
</dbReference>
<dbReference type="EMBL" id="LT598465">
    <property type="protein sequence ID" value="SCU91680.1"/>
    <property type="molecule type" value="Genomic_DNA"/>
</dbReference>
<name>A0A1G4JMP9_9SACH</name>
<dbReference type="PRINTS" id="PR00111">
    <property type="entry name" value="ABHYDROLASE"/>
</dbReference>
<proteinExistence type="predicted"/>
<evidence type="ECO:0000313" key="2">
    <source>
        <dbReference type="EMBL" id="SCU91680.1"/>
    </source>
</evidence>
<feature type="domain" description="AB hydrolase-1" evidence="1">
    <location>
        <begin position="83"/>
        <end position="322"/>
    </location>
</feature>
<sequence>MSPEDIVQKSTQLLDPLSGKSVQEVVEFYSVFDPISSKDLKEPLDFENEFFQEHCEFVELKNGAKVRVCRNLHQGEQPGRIWLFFHGLGGNITQFEPILRVLDALDEHFLAIDLPGFGESSEWAEYPMLEVVKCVDSVVGDVNKLVLVGHSMGCHLALHYQHLFREHRKIERIIFLTPASAVLPLLRRRAVRGALLVMFYMPFLFDYYRENFDQNKGLKSSGIVKFFYEGHPYRKLWQFSRNVKINSRSIIGYFRGWEPITWDTLTLDFDCVVVGADHDPITPLDGVKEFYNRLTTAHSAELVVLGDCSHNVCLDQPVKVAELFLRLASQ</sequence>
<dbReference type="Proteomes" id="UP000191024">
    <property type="component" value="Chromosome E"/>
</dbReference>
<dbReference type="InterPro" id="IPR029058">
    <property type="entry name" value="AB_hydrolase_fold"/>
</dbReference>
<organism evidence="2 3">
    <name type="scientific">Lachancea mirantina</name>
    <dbReference type="NCBI Taxonomy" id="1230905"/>
    <lineage>
        <taxon>Eukaryota</taxon>
        <taxon>Fungi</taxon>
        <taxon>Dikarya</taxon>
        <taxon>Ascomycota</taxon>
        <taxon>Saccharomycotina</taxon>
        <taxon>Saccharomycetes</taxon>
        <taxon>Saccharomycetales</taxon>
        <taxon>Saccharomycetaceae</taxon>
        <taxon>Lachancea</taxon>
    </lineage>
</organism>
<keyword evidence="3" id="KW-1185">Reference proteome</keyword>
<dbReference type="Pfam" id="PF12697">
    <property type="entry name" value="Abhydrolase_6"/>
    <property type="match status" value="1"/>
</dbReference>
<dbReference type="PANTHER" id="PTHR43798:SF5">
    <property type="entry name" value="MONOACYLGLYCEROL LIPASE ABHD6"/>
    <property type="match status" value="1"/>
</dbReference>
<dbReference type="InterPro" id="IPR050266">
    <property type="entry name" value="AB_hydrolase_sf"/>
</dbReference>
<dbReference type="InterPro" id="IPR000073">
    <property type="entry name" value="AB_hydrolase_1"/>
</dbReference>
<dbReference type="STRING" id="1230905.A0A1G4JMP9"/>
<protein>
    <submittedName>
        <fullName evidence="2">LAMI_0E06832g1_1</fullName>
    </submittedName>
</protein>
<evidence type="ECO:0000259" key="1">
    <source>
        <dbReference type="Pfam" id="PF12697"/>
    </source>
</evidence>
<dbReference type="Gene3D" id="3.40.50.1820">
    <property type="entry name" value="alpha/beta hydrolase"/>
    <property type="match status" value="1"/>
</dbReference>
<dbReference type="OrthoDB" id="428974at2759"/>
<accession>A0A1G4JMP9</accession>
<reference evidence="2 3" key="1">
    <citation type="submission" date="2016-03" db="EMBL/GenBank/DDBJ databases">
        <authorList>
            <person name="Devillers H."/>
        </authorList>
    </citation>
    <scope>NUCLEOTIDE SEQUENCE [LARGE SCALE GENOMIC DNA]</scope>
    <source>
        <strain evidence="2">CBS 11717</strain>
    </source>
</reference>
<dbReference type="GO" id="GO:0046464">
    <property type="term" value="P:acylglycerol catabolic process"/>
    <property type="evidence" value="ECO:0007669"/>
    <property type="project" value="TreeGrafter"/>
</dbReference>
<dbReference type="AlphaFoldDB" id="A0A1G4JMP9"/>
<gene>
    <name evidence="2" type="ORF">LAMI_0E06832G</name>
</gene>
<dbReference type="GO" id="GO:0016020">
    <property type="term" value="C:membrane"/>
    <property type="evidence" value="ECO:0007669"/>
    <property type="project" value="TreeGrafter"/>
</dbReference>
<evidence type="ECO:0000313" key="3">
    <source>
        <dbReference type="Proteomes" id="UP000191024"/>
    </source>
</evidence>
<dbReference type="GO" id="GO:0047372">
    <property type="term" value="F:monoacylglycerol lipase activity"/>
    <property type="evidence" value="ECO:0007669"/>
    <property type="project" value="TreeGrafter"/>
</dbReference>